<dbReference type="GeneID" id="2872435"/>
<feature type="region of interest" description="Disordered" evidence="3">
    <location>
        <begin position="147"/>
        <end position="171"/>
    </location>
</feature>
<evidence type="ECO:0000256" key="3">
    <source>
        <dbReference type="SAM" id="MobiDB-lite"/>
    </source>
</evidence>
<dbReference type="RefSeq" id="XP_662239.2">
    <property type="nucleotide sequence ID" value="XM_657147.2"/>
</dbReference>
<dbReference type="Proteomes" id="UP000000560">
    <property type="component" value="Chromosome III"/>
</dbReference>
<dbReference type="InterPro" id="IPR003591">
    <property type="entry name" value="Leu-rich_rpt_typical-subtyp"/>
</dbReference>
<dbReference type="PANTHER" id="PTHR48051:SF1">
    <property type="entry name" value="RAS SUPPRESSOR PROTEIN 1"/>
    <property type="match status" value="1"/>
</dbReference>
<dbReference type="Gene3D" id="3.80.10.10">
    <property type="entry name" value="Ribonuclease Inhibitor"/>
    <property type="match status" value="1"/>
</dbReference>
<dbReference type="OrthoDB" id="1274115at2759"/>
<dbReference type="EMBL" id="BN001303">
    <property type="protein sequence ID" value="CBF77098.1"/>
    <property type="molecule type" value="Genomic_DNA"/>
</dbReference>
<keyword evidence="2" id="KW-0677">Repeat</keyword>
<dbReference type="VEuPathDB" id="FungiDB:AN10572"/>
<dbReference type="InterPro" id="IPR032675">
    <property type="entry name" value="LRR_dom_sf"/>
</dbReference>
<dbReference type="KEGG" id="ani:ANIA_10572"/>
<accession>C8V7Q0</accession>
<protein>
    <submittedName>
        <fullName evidence="4">Leucine Rich Repeat domain protein (AFU_orthologue AFUA_2G02450)</fullName>
    </submittedName>
</protein>
<organism evidence="4 5">
    <name type="scientific">Emericella nidulans (strain FGSC A4 / ATCC 38163 / CBS 112.46 / NRRL 194 / M139)</name>
    <name type="common">Aspergillus nidulans</name>
    <dbReference type="NCBI Taxonomy" id="227321"/>
    <lineage>
        <taxon>Eukaryota</taxon>
        <taxon>Fungi</taxon>
        <taxon>Dikarya</taxon>
        <taxon>Ascomycota</taxon>
        <taxon>Pezizomycotina</taxon>
        <taxon>Eurotiomycetes</taxon>
        <taxon>Eurotiomycetidae</taxon>
        <taxon>Eurotiales</taxon>
        <taxon>Aspergillaceae</taxon>
        <taxon>Aspergillus</taxon>
        <taxon>Aspergillus subgen. Nidulantes</taxon>
    </lineage>
</organism>
<dbReference type="SMART" id="SM00369">
    <property type="entry name" value="LRR_TYP"/>
    <property type="match status" value="2"/>
</dbReference>
<dbReference type="InParanoid" id="C8V7Q0"/>
<dbReference type="PANTHER" id="PTHR48051">
    <property type="match status" value="1"/>
</dbReference>
<gene>
    <name evidence="4" type="ORF">ANIA_10572</name>
</gene>
<evidence type="ECO:0000256" key="2">
    <source>
        <dbReference type="ARBA" id="ARBA00022737"/>
    </source>
</evidence>
<keyword evidence="1" id="KW-0433">Leucine-rich repeat</keyword>
<feature type="compositionally biased region" description="Pro residues" evidence="3">
    <location>
        <begin position="1"/>
        <end position="11"/>
    </location>
</feature>
<feature type="compositionally biased region" description="Low complexity" evidence="3">
    <location>
        <begin position="22"/>
        <end position="32"/>
    </location>
</feature>
<sequence>MDSEPPLPPPPRIRHRSPVAKQSQSGSQSGTQARARVNKTYRRLSRFDDASSQPSSDPALFSSDDVPASGLENYHGSLSGSGSGNGSRKRRYRGTWWGEMVKDKEVKRKRAEFKDKRLVDSGVWMGSDDSRASILASEDAPPCWGEELLGQNQNLNRDQEREREQDQDEGMGMGMDMGVAMSTTAGLNRIPARPGFAKKVEESREHQMARAVVNDCLESGLDSVDISNGNLRVIPSGLLRPLQHLTKLPSIKEAPISEEVYTSLQPFLRLFLSGNSLNTLPGELFELGNLRVLSLRNNKLAEIPPAIRRLTKLQELNVAVNRLSVLPWELLWLIKKGDLKHLTVRPNPLNEIDDPATKIAQWHQTRESENGVEHKPGPGSLNAVRYEGPAPEEAWAPIHVATGPVQCFNMDGFPIQALPTTTSPTMSQSQPLSRVPSLREVALLSFSKSAYLDTLPDDELAHFPDLALRLFLHARDVRSAGGRSCSICHRGFVIARTEWIEWWDCSTYENGLKGPRASGEKLRPLPFRRLGCSLGCLPTASEI</sequence>
<keyword evidence="5" id="KW-1185">Reference proteome</keyword>
<reference evidence="5" key="1">
    <citation type="journal article" date="2005" name="Nature">
        <title>Sequencing of Aspergillus nidulans and comparative analysis with A. fumigatus and A. oryzae.</title>
        <authorList>
            <person name="Galagan J.E."/>
            <person name="Calvo S.E."/>
            <person name="Cuomo C."/>
            <person name="Ma L.J."/>
            <person name="Wortman J.R."/>
            <person name="Batzoglou S."/>
            <person name="Lee S.I."/>
            <person name="Basturkmen M."/>
            <person name="Spevak C.C."/>
            <person name="Clutterbuck J."/>
            <person name="Kapitonov V."/>
            <person name="Jurka J."/>
            <person name="Scazzocchio C."/>
            <person name="Farman M."/>
            <person name="Butler J."/>
            <person name="Purcell S."/>
            <person name="Harris S."/>
            <person name="Braus G.H."/>
            <person name="Draht O."/>
            <person name="Busch S."/>
            <person name="D'Enfert C."/>
            <person name="Bouchier C."/>
            <person name="Goldman G.H."/>
            <person name="Bell-Pedersen D."/>
            <person name="Griffiths-Jones S."/>
            <person name="Doonan J.H."/>
            <person name="Yu J."/>
            <person name="Vienken K."/>
            <person name="Pain A."/>
            <person name="Freitag M."/>
            <person name="Selker E.U."/>
            <person name="Archer D.B."/>
            <person name="Penalva M.A."/>
            <person name="Oakley B.R."/>
            <person name="Momany M."/>
            <person name="Tanaka T."/>
            <person name="Kumagai T."/>
            <person name="Asai K."/>
            <person name="Machida M."/>
            <person name="Nierman W.C."/>
            <person name="Denning D.W."/>
            <person name="Caddick M."/>
            <person name="Hynes M."/>
            <person name="Paoletti M."/>
            <person name="Fischer R."/>
            <person name="Miller B."/>
            <person name="Dyer P."/>
            <person name="Sachs M.S."/>
            <person name="Osmani S.A."/>
            <person name="Birren B.W."/>
        </authorList>
    </citation>
    <scope>NUCLEOTIDE SEQUENCE [LARGE SCALE GENOMIC DNA]</scope>
    <source>
        <strain evidence="5">FGSC A4 / ATCC 38163 / CBS 112.46 / NRRL 194 / M139</strain>
    </source>
</reference>
<dbReference type="InterPro" id="IPR001611">
    <property type="entry name" value="Leu-rich_rpt"/>
</dbReference>
<dbReference type="eggNOG" id="KOG0619">
    <property type="taxonomic scope" value="Eukaryota"/>
</dbReference>
<feature type="compositionally biased region" description="Low complexity" evidence="3">
    <location>
        <begin position="50"/>
        <end position="59"/>
    </location>
</feature>
<evidence type="ECO:0000256" key="1">
    <source>
        <dbReference type="ARBA" id="ARBA00022614"/>
    </source>
</evidence>
<dbReference type="AlphaFoldDB" id="C8V7Q0"/>
<dbReference type="HOGENOM" id="CLU_027499_0_0_1"/>
<dbReference type="PROSITE" id="PS51450">
    <property type="entry name" value="LRR"/>
    <property type="match status" value="1"/>
</dbReference>
<dbReference type="Pfam" id="PF13855">
    <property type="entry name" value="LRR_8"/>
    <property type="match status" value="1"/>
</dbReference>
<dbReference type="SUPFAM" id="SSF52058">
    <property type="entry name" value="L domain-like"/>
    <property type="match status" value="1"/>
</dbReference>
<dbReference type="STRING" id="227321.C8V7Q0"/>
<name>C8V7Q0_EMENI</name>
<dbReference type="OMA" id="RYLPWEL"/>
<evidence type="ECO:0000313" key="4">
    <source>
        <dbReference type="EMBL" id="CBF77098.1"/>
    </source>
</evidence>
<dbReference type="InterPro" id="IPR050216">
    <property type="entry name" value="LRR_domain-containing"/>
</dbReference>
<evidence type="ECO:0000313" key="5">
    <source>
        <dbReference type="Proteomes" id="UP000000560"/>
    </source>
</evidence>
<feature type="region of interest" description="Disordered" evidence="3">
    <location>
        <begin position="1"/>
        <end position="90"/>
    </location>
</feature>
<proteinExistence type="predicted"/>
<reference evidence="5" key="2">
    <citation type="journal article" date="2009" name="Fungal Genet. Biol.">
        <title>The 2008 update of the Aspergillus nidulans genome annotation: a community effort.</title>
        <authorList>
            <person name="Wortman J.R."/>
            <person name="Gilsenan J.M."/>
            <person name="Joardar V."/>
            <person name="Deegan J."/>
            <person name="Clutterbuck J."/>
            <person name="Andersen M.R."/>
            <person name="Archer D."/>
            <person name="Bencina M."/>
            <person name="Braus G."/>
            <person name="Coutinho P."/>
            <person name="von Dohren H."/>
            <person name="Doonan J."/>
            <person name="Driessen A.J."/>
            <person name="Durek P."/>
            <person name="Espeso E."/>
            <person name="Fekete E."/>
            <person name="Flipphi M."/>
            <person name="Estrada C.G."/>
            <person name="Geysens S."/>
            <person name="Goldman G."/>
            <person name="de Groot P.W."/>
            <person name="Hansen K."/>
            <person name="Harris S.D."/>
            <person name="Heinekamp T."/>
            <person name="Helmstaedt K."/>
            <person name="Henrissat B."/>
            <person name="Hofmann G."/>
            <person name="Homan T."/>
            <person name="Horio T."/>
            <person name="Horiuchi H."/>
            <person name="James S."/>
            <person name="Jones M."/>
            <person name="Karaffa L."/>
            <person name="Karanyi Z."/>
            <person name="Kato M."/>
            <person name="Keller N."/>
            <person name="Kelly D.E."/>
            <person name="Kiel J.A."/>
            <person name="Kim J.M."/>
            <person name="van der Klei I.J."/>
            <person name="Klis F.M."/>
            <person name="Kovalchuk A."/>
            <person name="Krasevec N."/>
            <person name="Kubicek C.P."/>
            <person name="Liu B."/>
            <person name="Maccabe A."/>
            <person name="Meyer V."/>
            <person name="Mirabito P."/>
            <person name="Miskei M."/>
            <person name="Mos M."/>
            <person name="Mullins J."/>
            <person name="Nelson D.R."/>
            <person name="Nielsen J."/>
            <person name="Oakley B.R."/>
            <person name="Osmani S.A."/>
            <person name="Pakula T."/>
            <person name="Paszewski A."/>
            <person name="Paulsen I."/>
            <person name="Pilsyk S."/>
            <person name="Pocsi I."/>
            <person name="Punt P.J."/>
            <person name="Ram A.F."/>
            <person name="Ren Q."/>
            <person name="Robellet X."/>
            <person name="Robson G."/>
            <person name="Seiboth B."/>
            <person name="van Solingen P."/>
            <person name="Specht T."/>
            <person name="Sun J."/>
            <person name="Taheri-Talesh N."/>
            <person name="Takeshita N."/>
            <person name="Ussery D."/>
            <person name="vanKuyk P.A."/>
            <person name="Visser H."/>
            <person name="van de Vondervoort P.J."/>
            <person name="de Vries R.P."/>
            <person name="Walton J."/>
            <person name="Xiang X."/>
            <person name="Xiong Y."/>
            <person name="Zeng A.P."/>
            <person name="Brandt B.W."/>
            <person name="Cornell M.J."/>
            <person name="van den Hondel C.A."/>
            <person name="Visser J."/>
            <person name="Oliver S.G."/>
            <person name="Turner G."/>
        </authorList>
    </citation>
    <scope>GENOME REANNOTATION</scope>
    <source>
        <strain evidence="5">FGSC A4 / ATCC 38163 / CBS 112.46 / NRRL 194 / M139</strain>
    </source>
</reference>